<dbReference type="InParanoid" id="A0A2P5CR58"/>
<protein>
    <submittedName>
        <fullName evidence="2">Uncharacterized protein</fullName>
    </submittedName>
</protein>
<reference evidence="3" key="1">
    <citation type="submission" date="2016-06" db="EMBL/GenBank/DDBJ databases">
        <title>Parallel loss of symbiosis genes in relatives of nitrogen-fixing non-legume Parasponia.</title>
        <authorList>
            <person name="Van Velzen R."/>
            <person name="Holmer R."/>
            <person name="Bu F."/>
            <person name="Rutten L."/>
            <person name="Van Zeijl A."/>
            <person name="Liu W."/>
            <person name="Santuari L."/>
            <person name="Cao Q."/>
            <person name="Sharma T."/>
            <person name="Shen D."/>
            <person name="Roswanjaya Y."/>
            <person name="Wardhani T."/>
            <person name="Kalhor M.S."/>
            <person name="Jansen J."/>
            <person name="Van den Hoogen J."/>
            <person name="Gungor B."/>
            <person name="Hartog M."/>
            <person name="Hontelez J."/>
            <person name="Verver J."/>
            <person name="Yang W.-C."/>
            <person name="Schijlen E."/>
            <person name="Repin R."/>
            <person name="Schilthuizen M."/>
            <person name="Schranz E."/>
            <person name="Heidstra R."/>
            <person name="Miyata K."/>
            <person name="Fedorova E."/>
            <person name="Kohlen W."/>
            <person name="Bisseling T."/>
            <person name="Smit S."/>
            <person name="Geurts R."/>
        </authorList>
    </citation>
    <scope>NUCLEOTIDE SEQUENCE [LARGE SCALE GENOMIC DNA]</scope>
    <source>
        <strain evidence="3">cv. RG33-2</strain>
    </source>
</reference>
<gene>
    <name evidence="2" type="ORF">TorRG33x02_276060</name>
</gene>
<sequence>MCTGKRPTDIMFKDERNIRKFTMEALTERGEQIVDPVLLEREYNSTNKRNKPISNSKNAPVFDFHS</sequence>
<dbReference type="EMBL" id="JXTC01000336">
    <property type="protein sequence ID" value="PON63525.1"/>
    <property type="molecule type" value="Genomic_DNA"/>
</dbReference>
<evidence type="ECO:0000313" key="3">
    <source>
        <dbReference type="Proteomes" id="UP000237000"/>
    </source>
</evidence>
<keyword evidence="3" id="KW-1185">Reference proteome</keyword>
<comment type="caution">
    <text evidence="2">The sequence shown here is derived from an EMBL/GenBank/DDBJ whole genome shotgun (WGS) entry which is preliminary data.</text>
</comment>
<dbReference type="Proteomes" id="UP000237000">
    <property type="component" value="Unassembled WGS sequence"/>
</dbReference>
<name>A0A2P5CR58_TREOI</name>
<dbReference type="AlphaFoldDB" id="A0A2P5CR58"/>
<evidence type="ECO:0000256" key="1">
    <source>
        <dbReference type="SAM" id="MobiDB-lite"/>
    </source>
</evidence>
<evidence type="ECO:0000313" key="2">
    <source>
        <dbReference type="EMBL" id="PON63525.1"/>
    </source>
</evidence>
<proteinExistence type="predicted"/>
<feature type="region of interest" description="Disordered" evidence="1">
    <location>
        <begin position="46"/>
        <end position="66"/>
    </location>
</feature>
<accession>A0A2P5CR58</accession>
<dbReference type="OrthoDB" id="1103805at2759"/>
<organism evidence="2 3">
    <name type="scientific">Trema orientale</name>
    <name type="common">Charcoal tree</name>
    <name type="synonym">Celtis orientalis</name>
    <dbReference type="NCBI Taxonomy" id="63057"/>
    <lineage>
        <taxon>Eukaryota</taxon>
        <taxon>Viridiplantae</taxon>
        <taxon>Streptophyta</taxon>
        <taxon>Embryophyta</taxon>
        <taxon>Tracheophyta</taxon>
        <taxon>Spermatophyta</taxon>
        <taxon>Magnoliopsida</taxon>
        <taxon>eudicotyledons</taxon>
        <taxon>Gunneridae</taxon>
        <taxon>Pentapetalae</taxon>
        <taxon>rosids</taxon>
        <taxon>fabids</taxon>
        <taxon>Rosales</taxon>
        <taxon>Cannabaceae</taxon>
        <taxon>Trema</taxon>
    </lineage>
</organism>
<feature type="compositionally biased region" description="Polar residues" evidence="1">
    <location>
        <begin position="46"/>
        <end position="58"/>
    </location>
</feature>